<dbReference type="InterPro" id="IPR013103">
    <property type="entry name" value="RVT_2"/>
</dbReference>
<proteinExistence type="predicted"/>
<reference evidence="2" key="1">
    <citation type="submission" date="2023-10" db="EMBL/GenBank/DDBJ databases">
        <authorList>
            <person name="Chen Y."/>
            <person name="Shah S."/>
            <person name="Dougan E. K."/>
            <person name="Thang M."/>
            <person name="Chan C."/>
        </authorList>
    </citation>
    <scope>NUCLEOTIDE SEQUENCE [LARGE SCALE GENOMIC DNA]</scope>
</reference>
<feature type="domain" description="Reverse transcriptase Ty1/copia-type" evidence="1">
    <location>
        <begin position="76"/>
        <end position="320"/>
    </location>
</feature>
<organism evidence="2 3">
    <name type="scientific">Prorocentrum cordatum</name>
    <dbReference type="NCBI Taxonomy" id="2364126"/>
    <lineage>
        <taxon>Eukaryota</taxon>
        <taxon>Sar</taxon>
        <taxon>Alveolata</taxon>
        <taxon>Dinophyceae</taxon>
        <taxon>Prorocentrales</taxon>
        <taxon>Prorocentraceae</taxon>
        <taxon>Prorocentrum</taxon>
    </lineage>
</organism>
<dbReference type="CDD" id="cd09272">
    <property type="entry name" value="RNase_HI_RT_Ty1"/>
    <property type="match status" value="1"/>
</dbReference>
<dbReference type="EMBL" id="CAUYUJ010004113">
    <property type="protein sequence ID" value="CAK0808177.1"/>
    <property type="molecule type" value="Genomic_DNA"/>
</dbReference>
<evidence type="ECO:0000313" key="2">
    <source>
        <dbReference type="EMBL" id="CAK0808177.1"/>
    </source>
</evidence>
<gene>
    <name evidence="2" type="ORF">PCOR1329_LOCUS13846</name>
</gene>
<dbReference type="Pfam" id="PF07727">
    <property type="entry name" value="RVT_2"/>
    <property type="match status" value="1"/>
</dbReference>
<accession>A0ABN9QQJ3</accession>
<keyword evidence="3" id="KW-1185">Reference proteome</keyword>
<dbReference type="Proteomes" id="UP001189429">
    <property type="component" value="Unassembled WGS sequence"/>
</dbReference>
<name>A0ABN9QQJ3_9DINO</name>
<evidence type="ECO:0000313" key="3">
    <source>
        <dbReference type="Proteomes" id="UP001189429"/>
    </source>
</evidence>
<evidence type="ECO:0000259" key="1">
    <source>
        <dbReference type="Pfam" id="PF07727"/>
    </source>
</evidence>
<feature type="non-terminal residue" evidence="2">
    <location>
        <position position="1"/>
    </location>
</feature>
<comment type="caution">
    <text evidence="2">The sequence shown here is derived from an EMBL/GenBank/DDBJ whole genome shotgun (WGS) entry which is preliminary data.</text>
</comment>
<sequence length="537" mass="58271">EEQDDGDDVPPILREIQRESGMTLTSMKILNAVFGSDREEWRQTLGAELISMTDNETFRKTSAAEVREVRPQDVLPMKVVTGIKAADSTGHRRKKARGVVCGNFEGESDEPVYCSNLDIASLRAALAVACKNGWSLGAMDVSTAFLNAHLPIRHKRVVVRPPAVFVRYGLVPEGELWAAEKAIYGLRVSPKAWSDKRGAFVKSIVVDIGGEPHVLRQSSADLAVWAVVPQQGGDVVGYALAYVDDFLMMGSDSAVIALRDQLGKLWRTSSQPIANRSAPGSLRHLSIDIELKADGTLTLGQRQYTEELLEKWGMLHCNGTGNINLEKESFEHFTATSSRCDGDDEEEAPEVLRHLSSTRRTGLYYLPGSGGAGGDDQGDGGEPGPEAAFVQTFADASHEDVGTQTGVATYLDGCLIDWRSVRQQLVAFSTCEAEVNALAMGERMQSSVVATLESMQIRCRAVLYGDNSAANQIATGRGAWRTRALSTKVNAIRSRVERGLLTLQFVATSFMKADGLTKCGGVPCAQRTRGHIGLRPL</sequence>
<protein>
    <recommendedName>
        <fullName evidence="1">Reverse transcriptase Ty1/copia-type domain-containing protein</fullName>
    </recommendedName>
</protein>